<dbReference type="RefSeq" id="WP_129048021.1">
    <property type="nucleotide sequence ID" value="NZ_SDHX01000001.1"/>
</dbReference>
<gene>
    <name evidence="2" type="ORF">ESB00_12525</name>
</gene>
<dbReference type="GO" id="GO:0010038">
    <property type="term" value="P:response to metal ion"/>
    <property type="evidence" value="ECO:0007669"/>
    <property type="project" value="InterPro"/>
</dbReference>
<sequence length="112" mass="12554">MFVAWTTTANRADADRLARGAVEARLAVCAQVDGPVTSHYHHEGKLEQAEEFRVWFKYLPANASSLGAWVHNHHPYAIPQWIEVSAENVGEKYLSWAMANSTSRPFTQSKSP</sequence>
<dbReference type="Gene3D" id="3.30.70.120">
    <property type="match status" value="1"/>
</dbReference>
<proteinExistence type="inferred from homology"/>
<dbReference type="PANTHER" id="PTHR23419">
    <property type="entry name" value="DIVALENT CATION TOLERANCE CUTA-RELATED"/>
    <property type="match status" value="1"/>
</dbReference>
<comment type="similarity">
    <text evidence="1">Belongs to the CutA family.</text>
</comment>
<dbReference type="SUPFAM" id="SSF54913">
    <property type="entry name" value="GlnB-like"/>
    <property type="match status" value="1"/>
</dbReference>
<evidence type="ECO:0000256" key="1">
    <source>
        <dbReference type="ARBA" id="ARBA00010169"/>
    </source>
</evidence>
<dbReference type="Proteomes" id="UP000290218">
    <property type="component" value="Unassembled WGS sequence"/>
</dbReference>
<reference evidence="2 3" key="1">
    <citation type="submission" date="2019-01" db="EMBL/GenBank/DDBJ databases">
        <title>Lacunisphaera sp. strain TWA-58.</title>
        <authorList>
            <person name="Chen W.-M."/>
        </authorList>
    </citation>
    <scope>NUCLEOTIDE SEQUENCE [LARGE SCALE GENOMIC DNA]</scope>
    <source>
        <strain evidence="2 3">TWA-58</strain>
    </source>
</reference>
<dbReference type="EMBL" id="SDHX01000001">
    <property type="protein sequence ID" value="RXK56655.1"/>
    <property type="molecule type" value="Genomic_DNA"/>
</dbReference>
<organism evidence="2 3">
    <name type="scientific">Oleiharenicola lentus</name>
    <dbReference type="NCBI Taxonomy" id="2508720"/>
    <lineage>
        <taxon>Bacteria</taxon>
        <taxon>Pseudomonadati</taxon>
        <taxon>Verrucomicrobiota</taxon>
        <taxon>Opitutia</taxon>
        <taxon>Opitutales</taxon>
        <taxon>Opitutaceae</taxon>
        <taxon>Oleiharenicola</taxon>
    </lineage>
</organism>
<dbReference type="AlphaFoldDB" id="A0A4Q1CC17"/>
<protein>
    <submittedName>
        <fullName evidence="2">Divalent-cation tolerance protein CutA</fullName>
    </submittedName>
</protein>
<dbReference type="GO" id="GO:0005507">
    <property type="term" value="F:copper ion binding"/>
    <property type="evidence" value="ECO:0007669"/>
    <property type="project" value="TreeGrafter"/>
</dbReference>
<dbReference type="InterPro" id="IPR011322">
    <property type="entry name" value="N-reg_PII-like_a/b"/>
</dbReference>
<comment type="caution">
    <text evidence="2">The sequence shown here is derived from an EMBL/GenBank/DDBJ whole genome shotgun (WGS) entry which is preliminary data.</text>
</comment>
<dbReference type="InterPro" id="IPR015867">
    <property type="entry name" value="N-reg_PII/ATP_PRibTrfase_C"/>
</dbReference>
<evidence type="ECO:0000313" key="2">
    <source>
        <dbReference type="EMBL" id="RXK56655.1"/>
    </source>
</evidence>
<evidence type="ECO:0000313" key="3">
    <source>
        <dbReference type="Proteomes" id="UP000290218"/>
    </source>
</evidence>
<keyword evidence="3" id="KW-1185">Reference proteome</keyword>
<dbReference type="InterPro" id="IPR004323">
    <property type="entry name" value="Ion_tolerance_CutA"/>
</dbReference>
<name>A0A4Q1CC17_9BACT</name>
<accession>A0A4Q1CC17</accession>
<dbReference type="Pfam" id="PF03091">
    <property type="entry name" value="CutA1"/>
    <property type="match status" value="1"/>
</dbReference>
<dbReference type="OrthoDB" id="37622at2"/>
<dbReference type="PANTHER" id="PTHR23419:SF8">
    <property type="entry name" value="FI09726P"/>
    <property type="match status" value="1"/>
</dbReference>